<evidence type="ECO:0000256" key="1">
    <source>
        <dbReference type="ARBA" id="ARBA00022763"/>
    </source>
</evidence>
<dbReference type="KEGG" id="mic:Mic7113_5449"/>
<reference evidence="5 6" key="1">
    <citation type="submission" date="2012-06" db="EMBL/GenBank/DDBJ databases">
        <title>Finished chromosome of genome of Microcoleus sp. PCC 7113.</title>
        <authorList>
            <consortium name="US DOE Joint Genome Institute"/>
            <person name="Gugger M."/>
            <person name="Coursin T."/>
            <person name="Rippka R."/>
            <person name="Tandeau De Marsac N."/>
            <person name="Huntemann M."/>
            <person name="Wei C.-L."/>
            <person name="Han J."/>
            <person name="Detter J.C."/>
            <person name="Han C."/>
            <person name="Tapia R."/>
            <person name="Chen A."/>
            <person name="Kyrpides N."/>
            <person name="Mavromatis K."/>
            <person name="Markowitz V."/>
            <person name="Szeto E."/>
            <person name="Ivanova N."/>
            <person name="Pagani I."/>
            <person name="Pati A."/>
            <person name="Goodwin L."/>
            <person name="Nordberg H.P."/>
            <person name="Cantor M.N."/>
            <person name="Hua S.X."/>
            <person name="Woyke T."/>
            <person name="Kerfeld C.A."/>
        </authorList>
    </citation>
    <scope>NUCLEOTIDE SEQUENCE [LARGE SCALE GENOMIC DNA]</scope>
    <source>
        <strain evidence="5 6">PCC 7113</strain>
    </source>
</reference>
<name>K9WMT1_9CYAN</name>
<evidence type="ECO:0000256" key="3">
    <source>
        <dbReference type="ARBA" id="ARBA00023204"/>
    </source>
</evidence>
<dbReference type="RefSeq" id="WP_015185219.1">
    <property type="nucleotide sequence ID" value="NC_019738.1"/>
</dbReference>
<accession>K9WMT1</accession>
<dbReference type="AlphaFoldDB" id="K9WMT1"/>
<dbReference type="eggNOG" id="COG1468">
    <property type="taxonomic scope" value="Bacteria"/>
</dbReference>
<dbReference type="OrthoDB" id="574224at2"/>
<dbReference type="InterPro" id="IPR011604">
    <property type="entry name" value="PDDEXK-like_dom_sf"/>
</dbReference>
<dbReference type="Pfam" id="PF12705">
    <property type="entry name" value="PDDEXK_1"/>
    <property type="match status" value="1"/>
</dbReference>
<dbReference type="HOGENOM" id="CLU_1233857_0_0_3"/>
<feature type="domain" description="PD-(D/E)XK endonuclease-like" evidence="4">
    <location>
        <begin position="81"/>
        <end position="208"/>
    </location>
</feature>
<keyword evidence="1" id="KW-0227">DNA damage</keyword>
<keyword evidence="2" id="KW-0547">Nucleotide-binding</keyword>
<keyword evidence="6" id="KW-1185">Reference proteome</keyword>
<evidence type="ECO:0000313" key="6">
    <source>
        <dbReference type="Proteomes" id="UP000010471"/>
    </source>
</evidence>
<dbReference type="GO" id="GO:0006281">
    <property type="term" value="P:DNA repair"/>
    <property type="evidence" value="ECO:0007669"/>
    <property type="project" value="UniProtKB-KW"/>
</dbReference>
<keyword evidence="2" id="KW-0378">Hydrolase</keyword>
<keyword evidence="2" id="KW-0067">ATP-binding</keyword>
<organism evidence="5 6">
    <name type="scientific">Allocoleopsis franciscana PCC 7113</name>
    <dbReference type="NCBI Taxonomy" id="1173027"/>
    <lineage>
        <taxon>Bacteria</taxon>
        <taxon>Bacillati</taxon>
        <taxon>Cyanobacteriota</taxon>
        <taxon>Cyanophyceae</taxon>
        <taxon>Coleofasciculales</taxon>
        <taxon>Coleofasciculaceae</taxon>
        <taxon>Allocoleopsis</taxon>
        <taxon>Allocoleopsis franciscana</taxon>
    </lineage>
</organism>
<evidence type="ECO:0000256" key="2">
    <source>
        <dbReference type="ARBA" id="ARBA00022806"/>
    </source>
</evidence>
<dbReference type="GO" id="GO:0004386">
    <property type="term" value="F:helicase activity"/>
    <property type="evidence" value="ECO:0007669"/>
    <property type="project" value="UniProtKB-KW"/>
</dbReference>
<proteinExistence type="predicted"/>
<dbReference type="Proteomes" id="UP000010471">
    <property type="component" value="Chromosome"/>
</dbReference>
<protein>
    <recommendedName>
        <fullName evidence="4">PD-(D/E)XK endonuclease-like domain-containing protein</fullName>
    </recommendedName>
</protein>
<gene>
    <name evidence="5" type="ORF">Mic7113_5449</name>
</gene>
<keyword evidence="3" id="KW-0234">DNA repair</keyword>
<keyword evidence="2" id="KW-0347">Helicase</keyword>
<dbReference type="InterPro" id="IPR038726">
    <property type="entry name" value="PDDEXK_AddAB-type"/>
</dbReference>
<evidence type="ECO:0000313" key="5">
    <source>
        <dbReference type="EMBL" id="AFZ21086.1"/>
    </source>
</evidence>
<dbReference type="EMBL" id="CP003630">
    <property type="protein sequence ID" value="AFZ21086.1"/>
    <property type="molecule type" value="Genomic_DNA"/>
</dbReference>
<evidence type="ECO:0000259" key="4">
    <source>
        <dbReference type="Pfam" id="PF12705"/>
    </source>
</evidence>
<dbReference type="Gene3D" id="3.90.320.10">
    <property type="match status" value="1"/>
</dbReference>
<sequence length="224" mass="25767">MNYQKYQSERTQMEKPAKKRFKSYAWVTWLASLLAGEKLCKYAVWLPTQYQFEKPLSNYDFSEHDEMVIQRASQLQAEGFTVYVEYANSLKVNGKIYDICVAGRPDIVAIKDGWVVVEDCKTGKRRDSHRFQVLLYMLLLPLAPETKHYCQGQIPHGRLVYPDGTVEIPAWAVDHQFKQLLRQTIATICSATPPNPTPSNWECRYCNIPDAYCSAKSDRIQAAS</sequence>
<dbReference type="STRING" id="1173027.Mic7113_5449"/>